<dbReference type="EMBL" id="JAVIZC010000001">
    <property type="protein sequence ID" value="MDR6100117.1"/>
    <property type="molecule type" value="Genomic_DNA"/>
</dbReference>
<reference evidence="1" key="1">
    <citation type="submission" date="2023-08" db="EMBL/GenBank/DDBJ databases">
        <title>Functional and genomic diversity of the sorghum phyllosphere microbiome.</title>
        <authorList>
            <person name="Shade A."/>
        </authorList>
    </citation>
    <scope>NUCLEOTIDE SEQUENCE</scope>
    <source>
        <strain evidence="1">SORGH_AS_0974</strain>
    </source>
</reference>
<gene>
    <name evidence="1" type="ORF">QE369_000295</name>
</gene>
<dbReference type="RefSeq" id="WP_309769256.1">
    <property type="nucleotide sequence ID" value="NZ_JAVIZC010000001.1"/>
</dbReference>
<evidence type="ECO:0000313" key="2">
    <source>
        <dbReference type="Proteomes" id="UP001255601"/>
    </source>
</evidence>
<name>A0AAJ2B810_9HYPH</name>
<organism evidence="1 2">
    <name type="scientific">Agrobacterium larrymoorei</name>
    <dbReference type="NCBI Taxonomy" id="160699"/>
    <lineage>
        <taxon>Bacteria</taxon>
        <taxon>Pseudomonadati</taxon>
        <taxon>Pseudomonadota</taxon>
        <taxon>Alphaproteobacteria</taxon>
        <taxon>Hyphomicrobiales</taxon>
        <taxon>Rhizobiaceae</taxon>
        <taxon>Rhizobium/Agrobacterium group</taxon>
        <taxon>Agrobacterium</taxon>
    </lineage>
</organism>
<accession>A0AAJ2B810</accession>
<comment type="caution">
    <text evidence="1">The sequence shown here is derived from an EMBL/GenBank/DDBJ whole genome shotgun (WGS) entry which is preliminary data.</text>
</comment>
<dbReference type="Proteomes" id="UP001255601">
    <property type="component" value="Unassembled WGS sequence"/>
</dbReference>
<evidence type="ECO:0000313" key="1">
    <source>
        <dbReference type="EMBL" id="MDR6100117.1"/>
    </source>
</evidence>
<dbReference type="AlphaFoldDB" id="A0AAJ2B810"/>
<proteinExistence type="predicted"/>
<sequence>MKVITKSMNCAPSRDAREAMFRWSATPSGGPERDQSQVKLAYISSKTCSLRLDNRSTLSIISEKTGYFGVIPFNLWIKAQHQWSLI</sequence>
<protein>
    <submittedName>
        <fullName evidence="1">Uncharacterized protein</fullName>
    </submittedName>
</protein>